<feature type="compositionally biased region" description="Basic and acidic residues" evidence="1">
    <location>
        <begin position="1"/>
        <end position="11"/>
    </location>
</feature>
<evidence type="ECO:0000256" key="1">
    <source>
        <dbReference type="SAM" id="MobiDB-lite"/>
    </source>
</evidence>
<accession>A0ABT3MU09</accession>
<proteinExistence type="predicted"/>
<sequence length="905" mass="102537">MDKSISPERKNALVSGNSIAGSSKGGSTGKVLEDIQRRFSSHRLVFWHDTDRVYADELDELMTHLPDVALIRLDNEPMLGVKTRIEIDEPDQPFLLFSEKAKPEPRNDWLLDVRLYSDEVAVGFAALMLEELGLKPESQLALQAVRDFIEKHRSFFKNRQRIKKLKRVLDVRDDHAQLEKKMLGVLLNSDRYDIVSLLTQLYNLFSGQFESAEDINWEVMPQGWNDLCKFGLENAFWALVAQEFSYDAEVPKLAHLLCCLMVSDFNYSALTSIPTALESKILKGSRATNNTVVTLSAWRDSISWMGSYNQLSSWVEKELNIDSLLASLEIEHLVDAKTFAAVERYIASVLRDRILQDNTLEHPRLAAGALKNMVQQRLEGYWASPVSNNDTHQGFRAVYKAFDAALNLLTAVEDFKNDTSDSPADLYQAYENQYFFCDMHYRIYRENADQVTHWGILTQLTETIENTYVNTFMAPFALKWDRHFGGEFLSRWTLPQIPNQFNFFKERVATELAKDSKRKIFVIVSDAMRYEVAHELNHHLAGISRVQSELSSQLGVLPSYTALGKAALLPRKDTISFVDSTVKVDGANCVSIEERNRVLAAFDGCALDFEETKSLNKTMGRERFKDSRVIYIFHDAIDAKGDKEATEQEAFAAVRQTVEELKTLVNKIVNSWNGTQVFITSDHGFIYQTSKVSELDKSPASMSSGMLIKENKRYLIGTGIDVDDQVHHGKLSITSGVSGPEEFVLPKGVKRFHFKGGARFVHGGLLAQETVVPVIEARLKRGQSAHKQRVSDVDVVILGDNHRITTPTHYFTMLQASVVSEKVKAVSLRAEIRDSSGKAVSDQQILTFDSASASMDERKKRVRFTLKALQFDRKAQYYLVLEKADTRSEVMSQPVLIDIAFFDDF</sequence>
<reference evidence="2 3" key="1">
    <citation type="submission" date="2022-10" db="EMBL/GenBank/DDBJ databases">
        <title>High-quality genome sequences of two octocoral-associated bacteria, Endozoicomonas euniceicola EF212 and Endozoicomonas gorgoniicola PS125.</title>
        <authorList>
            <person name="Chiou Y.-J."/>
            <person name="Chen Y.-H."/>
        </authorList>
    </citation>
    <scope>NUCLEOTIDE SEQUENCE [LARGE SCALE GENOMIC DNA]</scope>
    <source>
        <strain evidence="2 3">PS125</strain>
    </source>
</reference>
<feature type="region of interest" description="Disordered" evidence="1">
    <location>
        <begin position="1"/>
        <end position="29"/>
    </location>
</feature>
<organism evidence="2 3">
    <name type="scientific">Endozoicomonas gorgoniicola</name>
    <dbReference type="NCBI Taxonomy" id="1234144"/>
    <lineage>
        <taxon>Bacteria</taxon>
        <taxon>Pseudomonadati</taxon>
        <taxon>Pseudomonadota</taxon>
        <taxon>Gammaproteobacteria</taxon>
        <taxon>Oceanospirillales</taxon>
        <taxon>Endozoicomonadaceae</taxon>
        <taxon>Endozoicomonas</taxon>
    </lineage>
</organism>
<evidence type="ECO:0000313" key="2">
    <source>
        <dbReference type="EMBL" id="MCW7552859.1"/>
    </source>
</evidence>
<keyword evidence="3" id="KW-1185">Reference proteome</keyword>
<dbReference type="Proteomes" id="UP001209854">
    <property type="component" value="Unassembled WGS sequence"/>
</dbReference>
<dbReference type="EMBL" id="JAPFCC010000001">
    <property type="protein sequence ID" value="MCW7552859.1"/>
    <property type="molecule type" value="Genomic_DNA"/>
</dbReference>
<dbReference type="RefSeq" id="WP_262567766.1">
    <property type="nucleotide sequence ID" value="NZ_JAPFCC010000001.1"/>
</dbReference>
<dbReference type="InterPro" id="IPR014060">
    <property type="entry name" value="PglZ"/>
</dbReference>
<name>A0ABT3MU09_9GAMM</name>
<evidence type="ECO:0000313" key="3">
    <source>
        <dbReference type="Proteomes" id="UP001209854"/>
    </source>
</evidence>
<dbReference type="NCBIfam" id="TIGR02687">
    <property type="entry name" value="BREX-1 system phosphatase PglZ type A"/>
    <property type="match status" value="1"/>
</dbReference>
<comment type="caution">
    <text evidence="2">The sequence shown here is derived from an EMBL/GenBank/DDBJ whole genome shotgun (WGS) entry which is preliminary data.</text>
</comment>
<dbReference type="Pfam" id="PF08665">
    <property type="entry name" value="PglZ"/>
    <property type="match status" value="1"/>
</dbReference>
<protein>
    <submittedName>
        <fullName evidence="2">BREX-1 system phosphatase PglZ type A</fullName>
    </submittedName>
</protein>
<gene>
    <name evidence="2" type="primary">pglZ</name>
    <name evidence="2" type="ORF">NX722_09425</name>
</gene>